<proteinExistence type="inferred from homology"/>
<comment type="caution">
    <text evidence="10">The sequence shown here is derived from an EMBL/GenBank/DDBJ whole genome shotgun (WGS) entry which is preliminary data.</text>
</comment>
<dbReference type="Gene3D" id="1.10.287.1260">
    <property type="match status" value="1"/>
</dbReference>
<dbReference type="Proteomes" id="UP000886014">
    <property type="component" value="Unassembled WGS sequence"/>
</dbReference>
<dbReference type="InterPro" id="IPR006685">
    <property type="entry name" value="MscS_channel_2nd"/>
</dbReference>
<keyword evidence="3" id="KW-1003">Cell membrane</keyword>
<dbReference type="Pfam" id="PF05552">
    <property type="entry name" value="MS_channel_1st_1"/>
    <property type="match status" value="1"/>
</dbReference>
<keyword evidence="5 7" id="KW-1133">Transmembrane helix</keyword>
<feature type="transmembrane region" description="Helical" evidence="7">
    <location>
        <begin position="12"/>
        <end position="33"/>
    </location>
</feature>
<sequence>MLHQFYVKLVSFIPRLLVGIFIFCLFLLLAFVLGKLLKKVFLKSGLDKVVSSLVIRVLKWTVIIIGSITALGTLGINVQALVAGLGLTGFALGLAFKDFLSNTIAGILIIIHKPFKLGDTIKISSFEGKVVDINLRYTVLEVDDKKIFIPNSQAMTTALIVRKSN</sequence>
<evidence type="ECO:0000313" key="10">
    <source>
        <dbReference type="EMBL" id="HHF58299.1"/>
    </source>
</evidence>
<dbReference type="InterPro" id="IPR023408">
    <property type="entry name" value="MscS_beta-dom_sf"/>
</dbReference>
<evidence type="ECO:0000256" key="6">
    <source>
        <dbReference type="ARBA" id="ARBA00023136"/>
    </source>
</evidence>
<evidence type="ECO:0000256" key="4">
    <source>
        <dbReference type="ARBA" id="ARBA00022692"/>
    </source>
</evidence>
<evidence type="ECO:0000256" key="5">
    <source>
        <dbReference type="ARBA" id="ARBA00022989"/>
    </source>
</evidence>
<dbReference type="SUPFAM" id="SSF82861">
    <property type="entry name" value="Mechanosensitive channel protein MscS (YggB), transmembrane region"/>
    <property type="match status" value="1"/>
</dbReference>
<accession>A0A7C5MBX4</accession>
<protein>
    <submittedName>
        <fullName evidence="10">Mechanosensitive ion channel</fullName>
    </submittedName>
</protein>
<dbReference type="GO" id="GO:0005886">
    <property type="term" value="C:plasma membrane"/>
    <property type="evidence" value="ECO:0007669"/>
    <property type="project" value="UniProtKB-SubCell"/>
</dbReference>
<dbReference type="InterPro" id="IPR049142">
    <property type="entry name" value="MS_channel_1st"/>
</dbReference>
<dbReference type="AlphaFoldDB" id="A0A7C5MBX4"/>
<organism evidence="10">
    <name type="scientific">candidate division WOR-3 bacterium</name>
    <dbReference type="NCBI Taxonomy" id="2052148"/>
    <lineage>
        <taxon>Bacteria</taxon>
        <taxon>Bacteria division WOR-3</taxon>
    </lineage>
</organism>
<reference evidence="10" key="1">
    <citation type="journal article" date="2020" name="mSystems">
        <title>Genome- and Community-Level Interaction Insights into Carbon Utilization and Element Cycling Functions of Hydrothermarchaeota in Hydrothermal Sediment.</title>
        <authorList>
            <person name="Zhou Z."/>
            <person name="Liu Y."/>
            <person name="Xu W."/>
            <person name="Pan J."/>
            <person name="Luo Z.H."/>
            <person name="Li M."/>
        </authorList>
    </citation>
    <scope>NUCLEOTIDE SEQUENCE [LARGE SCALE GENOMIC DNA]</scope>
    <source>
        <strain evidence="10">HyVt-94</strain>
    </source>
</reference>
<comment type="similarity">
    <text evidence="2">Belongs to the MscS (TC 1.A.23) family.</text>
</comment>
<evidence type="ECO:0000256" key="1">
    <source>
        <dbReference type="ARBA" id="ARBA00004651"/>
    </source>
</evidence>
<dbReference type="Pfam" id="PF21088">
    <property type="entry name" value="MS_channel_1st"/>
    <property type="match status" value="1"/>
</dbReference>
<comment type="subcellular location">
    <subcellularLocation>
        <location evidence="1">Cell membrane</location>
        <topology evidence="1">Multi-pass membrane protein</topology>
    </subcellularLocation>
</comment>
<dbReference type="InterPro" id="IPR045275">
    <property type="entry name" value="MscS_archaea/bacteria_type"/>
</dbReference>
<dbReference type="InterPro" id="IPR011014">
    <property type="entry name" value="MscS_channel_TM-2"/>
</dbReference>
<dbReference type="GO" id="GO:0008381">
    <property type="term" value="F:mechanosensitive monoatomic ion channel activity"/>
    <property type="evidence" value="ECO:0007669"/>
    <property type="project" value="InterPro"/>
</dbReference>
<dbReference type="Gene3D" id="2.30.30.60">
    <property type="match status" value="1"/>
</dbReference>
<feature type="domain" description="Mechanosensitive ion channel transmembrane helices 2/3" evidence="9">
    <location>
        <begin position="57"/>
        <end position="97"/>
    </location>
</feature>
<evidence type="ECO:0000259" key="9">
    <source>
        <dbReference type="Pfam" id="PF21088"/>
    </source>
</evidence>
<dbReference type="PANTHER" id="PTHR30221:SF1">
    <property type="entry name" value="SMALL-CONDUCTANCE MECHANOSENSITIVE CHANNEL"/>
    <property type="match status" value="1"/>
</dbReference>
<dbReference type="Pfam" id="PF00924">
    <property type="entry name" value="MS_channel_2nd"/>
    <property type="match status" value="1"/>
</dbReference>
<dbReference type="InterPro" id="IPR010920">
    <property type="entry name" value="LSM_dom_sf"/>
</dbReference>
<evidence type="ECO:0000259" key="8">
    <source>
        <dbReference type="Pfam" id="PF00924"/>
    </source>
</evidence>
<dbReference type="EMBL" id="DRTV01000186">
    <property type="protein sequence ID" value="HHF58299.1"/>
    <property type="molecule type" value="Genomic_DNA"/>
</dbReference>
<name>A0A7C5MBX4_UNCW3</name>
<evidence type="ECO:0000256" key="2">
    <source>
        <dbReference type="ARBA" id="ARBA00008017"/>
    </source>
</evidence>
<feature type="domain" description="Mechanosensitive ion channel MscS" evidence="8">
    <location>
        <begin position="99"/>
        <end position="158"/>
    </location>
</feature>
<dbReference type="SUPFAM" id="SSF50182">
    <property type="entry name" value="Sm-like ribonucleoproteins"/>
    <property type="match status" value="1"/>
</dbReference>
<feature type="transmembrane region" description="Helical" evidence="7">
    <location>
        <begin position="53"/>
        <end position="72"/>
    </location>
</feature>
<gene>
    <name evidence="10" type="ORF">ENL41_02620</name>
</gene>
<evidence type="ECO:0000256" key="3">
    <source>
        <dbReference type="ARBA" id="ARBA00022475"/>
    </source>
</evidence>
<dbReference type="PANTHER" id="PTHR30221">
    <property type="entry name" value="SMALL-CONDUCTANCE MECHANOSENSITIVE CHANNEL"/>
    <property type="match status" value="1"/>
</dbReference>
<keyword evidence="4 7" id="KW-0812">Transmembrane</keyword>
<evidence type="ECO:0000256" key="7">
    <source>
        <dbReference type="SAM" id="Phobius"/>
    </source>
</evidence>
<keyword evidence="6 7" id="KW-0472">Membrane</keyword>
<dbReference type="InterPro" id="IPR008910">
    <property type="entry name" value="MSC_TM_helix"/>
</dbReference>